<reference evidence="2" key="1">
    <citation type="journal article" date="2005" name="PLoS Biol.">
        <title>New insights into metabolic properties of marine bacteria encoding proteorhodopsins.</title>
        <authorList>
            <person name="Sabehi G."/>
            <person name="Loy A."/>
            <person name="Jung K.H."/>
            <person name="Partha R."/>
            <person name="Spudich J.L."/>
            <person name="Isaacson T."/>
            <person name="Hirschberg J."/>
            <person name="Wagner M."/>
            <person name="Beja O."/>
        </authorList>
    </citation>
    <scope>NUCLEOTIDE SEQUENCE</scope>
</reference>
<dbReference type="PANTHER" id="PTHR30037:SF4">
    <property type="entry name" value="DNA-3-METHYLADENINE GLYCOSYLASE I"/>
    <property type="match status" value="1"/>
</dbReference>
<dbReference type="GO" id="GO:0046872">
    <property type="term" value="F:metal ion binding"/>
    <property type="evidence" value="ECO:0007669"/>
    <property type="project" value="UniProtKB-KW"/>
</dbReference>
<dbReference type="Gene3D" id="1.10.340.30">
    <property type="entry name" value="Hypothetical protein, domain 2"/>
    <property type="match status" value="1"/>
</dbReference>
<accession>Q4JMJ4</accession>
<dbReference type="SUPFAM" id="SSF48150">
    <property type="entry name" value="DNA-glycosylase"/>
    <property type="match status" value="1"/>
</dbReference>
<feature type="binding site" evidence="1">
    <location>
        <position position="28"/>
    </location>
    <ligand>
        <name>Zn(2+)</name>
        <dbReference type="ChEBI" id="CHEBI:29105"/>
    </ligand>
</feature>
<dbReference type="AlphaFoldDB" id="Q4JMJ4"/>
<protein>
    <submittedName>
        <fullName evidence="2">Predicted 3-methyladenine DNA glycosylase</fullName>
    </submittedName>
</protein>
<evidence type="ECO:0000256" key="1">
    <source>
        <dbReference type="PIRSR" id="PIRSR605019-1"/>
    </source>
</evidence>
<dbReference type="InterPro" id="IPR011257">
    <property type="entry name" value="DNA_glycosylase"/>
</dbReference>
<keyword evidence="1" id="KW-0479">Metal-binding</keyword>
<dbReference type="Pfam" id="PF03352">
    <property type="entry name" value="Adenine_glyco"/>
    <property type="match status" value="1"/>
</dbReference>
<dbReference type="PANTHER" id="PTHR30037">
    <property type="entry name" value="DNA-3-METHYLADENINE GLYCOSYLASE 1"/>
    <property type="match status" value="1"/>
</dbReference>
<dbReference type="GO" id="GO:0008725">
    <property type="term" value="F:DNA-3-methyladenine glycosylase activity"/>
    <property type="evidence" value="ECO:0007669"/>
    <property type="project" value="InterPro"/>
</dbReference>
<feature type="binding site" evidence="1">
    <location>
        <position position="190"/>
    </location>
    <ligand>
        <name>Zn(2+)</name>
        <dbReference type="ChEBI" id="CHEBI:29105"/>
    </ligand>
</feature>
<proteinExistence type="predicted"/>
<dbReference type="InterPro" id="IPR052891">
    <property type="entry name" value="DNA-3mA_glycosylase"/>
</dbReference>
<sequence length="196" mass="22311">MTDTPKLPDGLVRCFGNRRGQEDLAHYHDTEWGVPVHHDRHLFEMLTLEGAQAGLSWEVVLRKRAGYRRAFHDFDIARVAEMSDEDLAPLREDAGIVRNRLKIASTRSNARAILELQRGEGSFAAYLWDFVDGRPIINNFETLADVPSSTPLSDRLSKDMKRRGFSFVGTTIIYAFMQGVGMVNDHITTCWRHHGK</sequence>
<dbReference type="InterPro" id="IPR005019">
    <property type="entry name" value="Adenine_glyco"/>
</dbReference>
<feature type="binding site" evidence="1">
    <location>
        <position position="186"/>
    </location>
    <ligand>
        <name>Zn(2+)</name>
        <dbReference type="ChEBI" id="CHEBI:29105"/>
    </ligand>
</feature>
<keyword evidence="1" id="KW-0862">Zinc</keyword>
<dbReference type="EMBL" id="DQ068068">
    <property type="protein sequence ID" value="AAY87319.1"/>
    <property type="molecule type" value="Genomic_DNA"/>
</dbReference>
<dbReference type="GO" id="GO:0006284">
    <property type="term" value="P:base-excision repair"/>
    <property type="evidence" value="ECO:0007669"/>
    <property type="project" value="InterPro"/>
</dbReference>
<name>Q4JMJ4_9BACT</name>
<organism evidence="2">
    <name type="scientific">uncultured bacterium BAC17H8</name>
    <dbReference type="NCBI Taxonomy" id="332980"/>
    <lineage>
        <taxon>Bacteria</taxon>
        <taxon>environmental samples</taxon>
    </lineage>
</organism>
<evidence type="ECO:0000313" key="2">
    <source>
        <dbReference type="EMBL" id="AAY87319.1"/>
    </source>
</evidence>